<dbReference type="EMBL" id="OZ035836">
    <property type="protein sequence ID" value="CAL1580064.1"/>
    <property type="molecule type" value="Genomic_DNA"/>
</dbReference>
<evidence type="ECO:0000313" key="1">
    <source>
        <dbReference type="EMBL" id="CAL1580064.1"/>
    </source>
</evidence>
<dbReference type="PANTHER" id="PTHR35083:SF2">
    <property type="entry name" value="CHROMOSOME 17 CXORF38 HOMOLOG"/>
    <property type="match status" value="1"/>
</dbReference>
<accession>A0AAV2JRA2</accession>
<proteinExistence type="predicted"/>
<dbReference type="InterPro" id="IPR027897">
    <property type="entry name" value="DUF4559"/>
</dbReference>
<organism evidence="1 2">
    <name type="scientific">Knipowitschia caucasica</name>
    <name type="common">Caucasian dwarf goby</name>
    <name type="synonym">Pomatoschistus caucasicus</name>
    <dbReference type="NCBI Taxonomy" id="637954"/>
    <lineage>
        <taxon>Eukaryota</taxon>
        <taxon>Metazoa</taxon>
        <taxon>Chordata</taxon>
        <taxon>Craniata</taxon>
        <taxon>Vertebrata</taxon>
        <taxon>Euteleostomi</taxon>
        <taxon>Actinopterygii</taxon>
        <taxon>Neopterygii</taxon>
        <taxon>Teleostei</taxon>
        <taxon>Neoteleostei</taxon>
        <taxon>Acanthomorphata</taxon>
        <taxon>Gobiaria</taxon>
        <taxon>Gobiiformes</taxon>
        <taxon>Gobioidei</taxon>
        <taxon>Gobiidae</taxon>
        <taxon>Gobiinae</taxon>
        <taxon>Knipowitschia</taxon>
    </lineage>
</organism>
<reference evidence="1 2" key="1">
    <citation type="submission" date="2024-04" db="EMBL/GenBank/DDBJ databases">
        <authorList>
            <person name="Waldvogel A.-M."/>
            <person name="Schoenle A."/>
        </authorList>
    </citation>
    <scope>NUCLEOTIDE SEQUENCE [LARGE SCALE GENOMIC DNA]</scope>
</reference>
<protein>
    <recommendedName>
        <fullName evidence="3">DZIP3-like HEPN domain-containing protein</fullName>
    </recommendedName>
</protein>
<gene>
    <name evidence="1" type="ORF">KC01_LOCUS10983</name>
</gene>
<name>A0AAV2JRA2_KNICA</name>
<dbReference type="AlphaFoldDB" id="A0AAV2JRA2"/>
<dbReference type="Proteomes" id="UP001497482">
    <property type="component" value="Chromosome 14"/>
</dbReference>
<dbReference type="Pfam" id="PF15112">
    <property type="entry name" value="DUF4559"/>
    <property type="match status" value="1"/>
</dbReference>
<evidence type="ECO:0000313" key="2">
    <source>
        <dbReference type="Proteomes" id="UP001497482"/>
    </source>
</evidence>
<sequence length="295" mass="34359">MRVRLSTREYTNWIKAGQCLCLLARGLQPLIDREMSHFHHTLLNQNTLLRRPCERHCRPTGNKLLGACRCCLEWQRTIQDHHRQPQHTVNWDNCSPVSWRTNHWEVAKAFMPRGQGNIKTADQFDAAALLNLINSCDWFQSVDPKPVKEVIRYRNELMHSSDFLVSDTWINNFDSTLRRFMLHFRDDASMAQTEKQINQMLQADLSIHIHLWDQTDSNDLVADGINADSISADVIVQWEAELLQQRLQVLLEETDESSTLSAEQLKGLDSFFESNKDLGERFSSQLQNMNLLRKK</sequence>
<dbReference type="PANTHER" id="PTHR35083">
    <property type="entry name" value="RGD1565685 PROTEIN"/>
    <property type="match status" value="1"/>
</dbReference>
<evidence type="ECO:0008006" key="3">
    <source>
        <dbReference type="Google" id="ProtNLM"/>
    </source>
</evidence>
<keyword evidence="2" id="KW-1185">Reference proteome</keyword>